<proteinExistence type="predicted"/>
<dbReference type="GO" id="GO:0022008">
    <property type="term" value="P:neurogenesis"/>
    <property type="evidence" value="ECO:0007669"/>
    <property type="project" value="TreeGrafter"/>
</dbReference>
<sequence length="183" mass="20719">MADFIESMEDWQADRNLLECNRFMLNNQVNCDVKFLLGLKREPISAHKYMLVCRSSVFQSIFYGAISSDSKDTIPVSDIEPEIFKNLLQYIYTDEVSVGHGNVKDLLYAAKKYAVKGLVKKCLAFLQSSINKENVCSVLEMGHTYNGKDLEASCIRFIHENAKEVSCSLVHLPKLCPCVLKPL</sequence>
<dbReference type="InterPro" id="IPR000210">
    <property type="entry name" value="BTB/POZ_dom"/>
</dbReference>
<comment type="caution">
    <text evidence="2">The sequence shown here is derived from an EMBL/GenBank/DDBJ whole genome shotgun (WGS) entry which is preliminary data.</text>
</comment>
<dbReference type="Proteomes" id="UP000828390">
    <property type="component" value="Unassembled WGS sequence"/>
</dbReference>
<dbReference type="InterPro" id="IPR011333">
    <property type="entry name" value="SKP1/BTB/POZ_sf"/>
</dbReference>
<keyword evidence="3" id="KW-1185">Reference proteome</keyword>
<dbReference type="PANTHER" id="PTHR45774">
    <property type="entry name" value="BTB/POZ DOMAIN-CONTAINING"/>
    <property type="match status" value="1"/>
</dbReference>
<dbReference type="EMBL" id="JAIWYP010000010">
    <property type="protein sequence ID" value="KAH3751312.1"/>
    <property type="molecule type" value="Genomic_DNA"/>
</dbReference>
<reference evidence="2" key="1">
    <citation type="journal article" date="2019" name="bioRxiv">
        <title>The Genome of the Zebra Mussel, Dreissena polymorpha: A Resource for Invasive Species Research.</title>
        <authorList>
            <person name="McCartney M.A."/>
            <person name="Auch B."/>
            <person name="Kono T."/>
            <person name="Mallez S."/>
            <person name="Zhang Y."/>
            <person name="Obille A."/>
            <person name="Becker A."/>
            <person name="Abrahante J.E."/>
            <person name="Garbe J."/>
            <person name="Badalamenti J.P."/>
            <person name="Herman A."/>
            <person name="Mangelson H."/>
            <person name="Liachko I."/>
            <person name="Sullivan S."/>
            <person name="Sone E.D."/>
            <person name="Koren S."/>
            <person name="Silverstein K.A.T."/>
            <person name="Beckman K.B."/>
            <person name="Gohl D.M."/>
        </authorList>
    </citation>
    <scope>NUCLEOTIDE SEQUENCE</scope>
    <source>
        <strain evidence="2">Duluth1</strain>
        <tissue evidence="2">Whole animal</tissue>
    </source>
</reference>
<reference evidence="2" key="2">
    <citation type="submission" date="2020-11" db="EMBL/GenBank/DDBJ databases">
        <authorList>
            <person name="McCartney M.A."/>
            <person name="Auch B."/>
            <person name="Kono T."/>
            <person name="Mallez S."/>
            <person name="Becker A."/>
            <person name="Gohl D.M."/>
            <person name="Silverstein K.A.T."/>
            <person name="Koren S."/>
            <person name="Bechman K.B."/>
            <person name="Herman A."/>
            <person name="Abrahante J.E."/>
            <person name="Garbe J."/>
        </authorList>
    </citation>
    <scope>NUCLEOTIDE SEQUENCE</scope>
    <source>
        <strain evidence="2">Duluth1</strain>
        <tissue evidence="2">Whole animal</tissue>
    </source>
</reference>
<protein>
    <recommendedName>
        <fullName evidence="1">BTB domain-containing protein</fullName>
    </recommendedName>
</protein>
<dbReference type="Pfam" id="PF00651">
    <property type="entry name" value="BTB"/>
    <property type="match status" value="1"/>
</dbReference>
<dbReference type="SMART" id="SM00225">
    <property type="entry name" value="BTB"/>
    <property type="match status" value="1"/>
</dbReference>
<dbReference type="AlphaFoldDB" id="A0A9D4DNL5"/>
<dbReference type="PROSITE" id="PS50097">
    <property type="entry name" value="BTB"/>
    <property type="match status" value="1"/>
</dbReference>
<feature type="domain" description="BTB" evidence="1">
    <location>
        <begin position="31"/>
        <end position="100"/>
    </location>
</feature>
<dbReference type="PANTHER" id="PTHR45774:SF3">
    <property type="entry name" value="BTB (POZ) DOMAIN-CONTAINING 2B-RELATED"/>
    <property type="match status" value="1"/>
</dbReference>
<dbReference type="Gene3D" id="3.30.710.10">
    <property type="entry name" value="Potassium Channel Kv1.1, Chain A"/>
    <property type="match status" value="1"/>
</dbReference>
<name>A0A9D4DNL5_DREPO</name>
<organism evidence="2 3">
    <name type="scientific">Dreissena polymorpha</name>
    <name type="common">Zebra mussel</name>
    <name type="synonym">Mytilus polymorpha</name>
    <dbReference type="NCBI Taxonomy" id="45954"/>
    <lineage>
        <taxon>Eukaryota</taxon>
        <taxon>Metazoa</taxon>
        <taxon>Spiralia</taxon>
        <taxon>Lophotrochozoa</taxon>
        <taxon>Mollusca</taxon>
        <taxon>Bivalvia</taxon>
        <taxon>Autobranchia</taxon>
        <taxon>Heteroconchia</taxon>
        <taxon>Euheterodonta</taxon>
        <taxon>Imparidentia</taxon>
        <taxon>Neoheterodontei</taxon>
        <taxon>Myida</taxon>
        <taxon>Dreissenoidea</taxon>
        <taxon>Dreissenidae</taxon>
        <taxon>Dreissena</taxon>
    </lineage>
</organism>
<evidence type="ECO:0000259" key="1">
    <source>
        <dbReference type="PROSITE" id="PS50097"/>
    </source>
</evidence>
<dbReference type="GO" id="GO:0005829">
    <property type="term" value="C:cytosol"/>
    <property type="evidence" value="ECO:0007669"/>
    <property type="project" value="TreeGrafter"/>
</dbReference>
<dbReference type="CDD" id="cd14733">
    <property type="entry name" value="BACK"/>
    <property type="match status" value="1"/>
</dbReference>
<gene>
    <name evidence="2" type="ORF">DPMN_185865</name>
</gene>
<dbReference type="Gene3D" id="6.10.250.3030">
    <property type="match status" value="1"/>
</dbReference>
<dbReference type="GO" id="GO:0000932">
    <property type="term" value="C:P-body"/>
    <property type="evidence" value="ECO:0007669"/>
    <property type="project" value="TreeGrafter"/>
</dbReference>
<evidence type="ECO:0000313" key="2">
    <source>
        <dbReference type="EMBL" id="KAH3751312.1"/>
    </source>
</evidence>
<evidence type="ECO:0000313" key="3">
    <source>
        <dbReference type="Proteomes" id="UP000828390"/>
    </source>
</evidence>
<dbReference type="SUPFAM" id="SSF54695">
    <property type="entry name" value="POZ domain"/>
    <property type="match status" value="1"/>
</dbReference>
<accession>A0A9D4DNL5</accession>